<feature type="compositionally biased region" description="Basic residues" evidence="1">
    <location>
        <begin position="7"/>
        <end position="17"/>
    </location>
</feature>
<sequence>MLNTHTLARRSPARKPIPKSTNGGELTEPKPTEKLRPVHPGQSTRPNHADPSDPPPPDRIGAGNKTGNQNLNWNQPDPNDAYTHLKPTTHLHPRRIPTPTSKFMQQ</sequence>
<feature type="region of interest" description="Disordered" evidence="1">
    <location>
        <begin position="1"/>
        <end position="106"/>
    </location>
</feature>
<evidence type="ECO:0000313" key="2">
    <source>
        <dbReference type="EMBL" id="MEQ2289153.1"/>
    </source>
</evidence>
<accession>A0ABV0Y5S4</accession>
<feature type="compositionally biased region" description="Basic and acidic residues" evidence="1">
    <location>
        <begin position="27"/>
        <end position="36"/>
    </location>
</feature>
<name>A0ABV0Y5S4_9TELE</name>
<gene>
    <name evidence="2" type="ORF">AMECASPLE_030113</name>
</gene>
<feature type="compositionally biased region" description="Polar residues" evidence="1">
    <location>
        <begin position="65"/>
        <end position="77"/>
    </location>
</feature>
<dbReference type="EMBL" id="JAHRIP010022348">
    <property type="protein sequence ID" value="MEQ2289153.1"/>
    <property type="molecule type" value="Genomic_DNA"/>
</dbReference>
<reference evidence="2 3" key="1">
    <citation type="submission" date="2021-06" db="EMBL/GenBank/DDBJ databases">
        <authorList>
            <person name="Palmer J.M."/>
        </authorList>
    </citation>
    <scope>NUCLEOTIDE SEQUENCE [LARGE SCALE GENOMIC DNA]</scope>
    <source>
        <strain evidence="2 3">AS_MEX2019</strain>
        <tissue evidence="2">Muscle</tissue>
    </source>
</reference>
<comment type="caution">
    <text evidence="2">The sequence shown here is derived from an EMBL/GenBank/DDBJ whole genome shotgun (WGS) entry which is preliminary data.</text>
</comment>
<evidence type="ECO:0000313" key="3">
    <source>
        <dbReference type="Proteomes" id="UP001469553"/>
    </source>
</evidence>
<dbReference type="Proteomes" id="UP001469553">
    <property type="component" value="Unassembled WGS sequence"/>
</dbReference>
<evidence type="ECO:0000256" key="1">
    <source>
        <dbReference type="SAM" id="MobiDB-lite"/>
    </source>
</evidence>
<organism evidence="2 3">
    <name type="scientific">Ameca splendens</name>
    <dbReference type="NCBI Taxonomy" id="208324"/>
    <lineage>
        <taxon>Eukaryota</taxon>
        <taxon>Metazoa</taxon>
        <taxon>Chordata</taxon>
        <taxon>Craniata</taxon>
        <taxon>Vertebrata</taxon>
        <taxon>Euteleostomi</taxon>
        <taxon>Actinopterygii</taxon>
        <taxon>Neopterygii</taxon>
        <taxon>Teleostei</taxon>
        <taxon>Neoteleostei</taxon>
        <taxon>Acanthomorphata</taxon>
        <taxon>Ovalentaria</taxon>
        <taxon>Atherinomorphae</taxon>
        <taxon>Cyprinodontiformes</taxon>
        <taxon>Goodeidae</taxon>
        <taxon>Ameca</taxon>
    </lineage>
</organism>
<protein>
    <submittedName>
        <fullName evidence="2">Uncharacterized protein</fullName>
    </submittedName>
</protein>
<proteinExistence type="predicted"/>
<keyword evidence="3" id="KW-1185">Reference proteome</keyword>